<sequence>MAAIAAQAQQADTLAPGTPIVRLVATPVPGDSTVRSIRIYGGITAVHPLFTRVAGVQVTPYSGAPGAGAVVRIRGAASLDNHVQPLYVVDGVPVFQYRFNTFSEVSGFNPPPINPDASTNPLLSIAPEDIEQVEILKGAFDTGQYGFLGQNGVVRITTRRGAAGQPLQVQYTGWGGVQTARNRYQLLGAREAAELANEAARNNGYAPDFTPAEIASFGAGTDWQAEVLRAAAIQEHHLNLQGSNAYGTRYYAGLDYLNQQGIVLSSDLHRYGLRLNLDQNIGQHLRLSAGLNYNQVEEHRPTANALPLALRLLPTVPVYDATGDYATDYGNPNPVQVANQNLSNTRNRRLLAHGELNYEFLPGLRLNLRASLERDSLVARDYLGPNNYYQRVGGYEGSTRRAFHQQTILNPALRYARNLGLRHAITASAEANSWRNEWAETFRTYQPKGAPRGAQFVYQGGGGSTFTQQYNLFGYQLTAGYVYDHRYALQGSLRADNSTHAPSAEAREWLPAAQATWHAGEEKWLKGQGPISTFDLLAGWGQTSNRGNYAGDHGLNFRGGATGANSYFLFLDELTAQVDAGLRLGLAHDRLFFTASAYRRDTRARLGYPGQQLPAVYVRNRGLELTLAGTWQAGRLHGSTGLTASFNRNRYDQPTDTGIRFYVLGRNFAYTSGEPLGSFYGNRFLGLDATGNPLFDASNGGNLPSPQILGSGVPRQLLGLTQQLTYGRFDLQLQLDGMFSYDMFDANLQVLDVPRGGFNATTRVRDRWTPTNTNTDVPRAGTTTGSLTNGVSSYTLQSGNHLRLSNVVVSAEVWRKAPHAVSVFLTGTNLLVLTAYRGFDPNVSAAEADPRQAGLDLAAYPVARTVALGVRATL</sequence>
<evidence type="ECO:0000313" key="2">
    <source>
        <dbReference type="EMBL" id="GAA4044374.1"/>
    </source>
</evidence>
<dbReference type="InterPro" id="IPR023996">
    <property type="entry name" value="TonB-dep_OMP_SusC/RagA"/>
</dbReference>
<proteinExistence type="predicted"/>
<comment type="caution">
    <text evidence="2">The sequence shown here is derived from an EMBL/GenBank/DDBJ whole genome shotgun (WGS) entry which is preliminary data.</text>
</comment>
<accession>A0ABP7UIV4</accession>
<dbReference type="SUPFAM" id="SSF56935">
    <property type="entry name" value="Porins"/>
    <property type="match status" value="1"/>
</dbReference>
<dbReference type="InterPro" id="IPR012910">
    <property type="entry name" value="Plug_dom"/>
</dbReference>
<dbReference type="NCBIfam" id="TIGR04056">
    <property type="entry name" value="OMP_RagA_SusC"/>
    <property type="match status" value="1"/>
</dbReference>
<dbReference type="InterPro" id="IPR037066">
    <property type="entry name" value="Plug_dom_sf"/>
</dbReference>
<protein>
    <submittedName>
        <fullName evidence="2">TonB-dependent receptor</fullName>
    </submittedName>
</protein>
<dbReference type="Pfam" id="PF07715">
    <property type="entry name" value="Plug"/>
    <property type="match status" value="1"/>
</dbReference>
<name>A0ABP7UIV4_9BACT</name>
<organism evidence="2 3">
    <name type="scientific">Hymenobacter glaciei</name>
    <dbReference type="NCBI Taxonomy" id="877209"/>
    <lineage>
        <taxon>Bacteria</taxon>
        <taxon>Pseudomonadati</taxon>
        <taxon>Bacteroidota</taxon>
        <taxon>Cytophagia</taxon>
        <taxon>Cytophagales</taxon>
        <taxon>Hymenobacteraceae</taxon>
        <taxon>Hymenobacter</taxon>
    </lineage>
</organism>
<evidence type="ECO:0000259" key="1">
    <source>
        <dbReference type="Pfam" id="PF07715"/>
    </source>
</evidence>
<keyword evidence="2" id="KW-0675">Receptor</keyword>
<dbReference type="Gene3D" id="2.170.130.10">
    <property type="entry name" value="TonB-dependent receptor, plug domain"/>
    <property type="match status" value="1"/>
</dbReference>
<dbReference type="EMBL" id="BAABDK010000025">
    <property type="protein sequence ID" value="GAA4044374.1"/>
    <property type="molecule type" value="Genomic_DNA"/>
</dbReference>
<evidence type="ECO:0000313" key="3">
    <source>
        <dbReference type="Proteomes" id="UP001501469"/>
    </source>
</evidence>
<feature type="domain" description="TonB-dependent receptor plug" evidence="1">
    <location>
        <begin position="46"/>
        <end position="153"/>
    </location>
</feature>
<reference evidence="3" key="1">
    <citation type="journal article" date="2019" name="Int. J. Syst. Evol. Microbiol.">
        <title>The Global Catalogue of Microorganisms (GCM) 10K type strain sequencing project: providing services to taxonomists for standard genome sequencing and annotation.</title>
        <authorList>
            <consortium name="The Broad Institute Genomics Platform"/>
            <consortium name="The Broad Institute Genome Sequencing Center for Infectious Disease"/>
            <person name="Wu L."/>
            <person name="Ma J."/>
        </authorList>
    </citation>
    <scope>NUCLEOTIDE SEQUENCE [LARGE SCALE GENOMIC DNA]</scope>
    <source>
        <strain evidence="3">JCM 17225</strain>
    </source>
</reference>
<gene>
    <name evidence="2" type="ORF">GCM10022409_33050</name>
</gene>
<keyword evidence="3" id="KW-1185">Reference proteome</keyword>
<dbReference type="Proteomes" id="UP001501469">
    <property type="component" value="Unassembled WGS sequence"/>
</dbReference>